<dbReference type="SUPFAM" id="SSF47413">
    <property type="entry name" value="lambda repressor-like DNA-binding domains"/>
    <property type="match status" value="1"/>
</dbReference>
<accession>A0ABS5AZL5</accession>
<proteinExistence type="predicted"/>
<dbReference type="InterPro" id="IPR010982">
    <property type="entry name" value="Lambda_DNA-bd_dom_sf"/>
</dbReference>
<dbReference type="Proteomes" id="UP001519349">
    <property type="component" value="Unassembled WGS sequence"/>
</dbReference>
<name>A0ABS5AZL5_9STRE</name>
<evidence type="ECO:0000313" key="2">
    <source>
        <dbReference type="Proteomes" id="UP001519349"/>
    </source>
</evidence>
<organism evidence="1 2">
    <name type="scientific">Streptococcus panodentis</name>
    <dbReference type="NCBI Taxonomy" id="1581472"/>
    <lineage>
        <taxon>Bacteria</taxon>
        <taxon>Bacillati</taxon>
        <taxon>Bacillota</taxon>
        <taxon>Bacilli</taxon>
        <taxon>Lactobacillales</taxon>
        <taxon>Streptococcaceae</taxon>
        <taxon>Streptococcus</taxon>
    </lineage>
</organism>
<dbReference type="RefSeq" id="WP_209551398.1">
    <property type="nucleotide sequence ID" value="NZ_QFAY01000013.1"/>
</dbReference>
<comment type="caution">
    <text evidence="1">The sequence shown here is derived from an EMBL/GenBank/DDBJ whole genome shotgun (WGS) entry which is preliminary data.</text>
</comment>
<dbReference type="EMBL" id="QFAY01000013">
    <property type="protein sequence ID" value="MBP2621154.1"/>
    <property type="molecule type" value="Genomic_DNA"/>
</dbReference>
<reference evidence="1 2" key="1">
    <citation type="submission" date="2018-05" db="EMBL/GenBank/DDBJ databases">
        <title>Draft genome sequence of Streptococcus panodentis CCUG 70867T.</title>
        <authorList>
            <person name="Salva-Serra F."/>
            <person name="Mendez V."/>
            <person name="Jaen-Luchoro D."/>
            <person name="Gonzales-Siles L."/>
            <person name="Karlsson R."/>
            <person name="Engstrom-Jakobsson H."/>
            <person name="Busquets A."/>
            <person name="Gomila M."/>
            <person name="Pineiro-Iglesias B."/>
            <person name="Bennasar-Figueras A."/>
            <person name="Seeger M."/>
            <person name="Moore E."/>
        </authorList>
    </citation>
    <scope>NUCLEOTIDE SEQUENCE [LARGE SCALE GENOMIC DNA]</scope>
    <source>
        <strain evidence="1 2">CCUG 70867</strain>
    </source>
</reference>
<sequence length="70" mass="8200">MSQQHKKWLELVEQRLDEKGWSRSDLAFVIGVSPAMITKLMKTGHGSDELKLEIKKKLNISESWVKFEER</sequence>
<protein>
    <submittedName>
        <fullName evidence="1">Transcriptional regulator</fullName>
    </submittedName>
</protein>
<keyword evidence="2" id="KW-1185">Reference proteome</keyword>
<evidence type="ECO:0000313" key="1">
    <source>
        <dbReference type="EMBL" id="MBP2621154.1"/>
    </source>
</evidence>
<gene>
    <name evidence="1" type="ORF">DHL47_07465</name>
</gene>